<name>A0A329UV72_9FIRM</name>
<dbReference type="AlphaFoldDB" id="A0A329UV72"/>
<dbReference type="EMBL" id="PRLF01000005">
    <property type="protein sequence ID" value="RAW65899.1"/>
    <property type="molecule type" value="Genomic_DNA"/>
</dbReference>
<keyword evidence="1" id="KW-0472">Membrane</keyword>
<proteinExistence type="predicted"/>
<sequence length="104" mass="11342">MMEGLFVNLVEQFQNLFDPSTALGAFLISLASGIVVSFLGGFFSGRSYQKKIDKENSIEVQKAGEILQDIRKESTPNVGDEKIKKTNSIKAGTVTGAIKQDVEE</sequence>
<feature type="transmembrane region" description="Helical" evidence="1">
    <location>
        <begin position="20"/>
        <end position="43"/>
    </location>
</feature>
<dbReference type="Proteomes" id="UP000250550">
    <property type="component" value="Unassembled WGS sequence"/>
</dbReference>
<protein>
    <submittedName>
        <fullName evidence="2">Uncharacterized protein</fullName>
    </submittedName>
</protein>
<evidence type="ECO:0000313" key="2">
    <source>
        <dbReference type="EMBL" id="RAW65899.1"/>
    </source>
</evidence>
<evidence type="ECO:0000256" key="1">
    <source>
        <dbReference type="SAM" id="Phobius"/>
    </source>
</evidence>
<keyword evidence="1" id="KW-0812">Transmembrane</keyword>
<reference evidence="2 3" key="1">
    <citation type="submission" date="2018-02" db="EMBL/GenBank/DDBJ databases">
        <title>Complete genome sequencing of Faecalibacterium prausnitzii strains isolated from the human gut.</title>
        <authorList>
            <person name="Fitzgerald B.C."/>
            <person name="Shkoporov A.N."/>
            <person name="Ross P.R."/>
            <person name="Hill C."/>
        </authorList>
    </citation>
    <scope>NUCLEOTIDE SEQUENCE [LARGE SCALE GENOMIC DNA]</scope>
    <source>
        <strain evidence="2 3">APC924/119</strain>
    </source>
</reference>
<evidence type="ECO:0000313" key="3">
    <source>
        <dbReference type="Proteomes" id="UP000250550"/>
    </source>
</evidence>
<gene>
    <name evidence="2" type="ORF">C4N21_05810</name>
</gene>
<keyword evidence="1" id="KW-1133">Transmembrane helix</keyword>
<organism evidence="2 3">
    <name type="scientific">Faecalibacterium prausnitzii</name>
    <dbReference type="NCBI Taxonomy" id="853"/>
    <lineage>
        <taxon>Bacteria</taxon>
        <taxon>Bacillati</taxon>
        <taxon>Bacillota</taxon>
        <taxon>Clostridia</taxon>
        <taxon>Eubacteriales</taxon>
        <taxon>Oscillospiraceae</taxon>
        <taxon>Faecalibacterium</taxon>
    </lineage>
</organism>
<accession>A0A329UV72</accession>
<comment type="caution">
    <text evidence="2">The sequence shown here is derived from an EMBL/GenBank/DDBJ whole genome shotgun (WGS) entry which is preliminary data.</text>
</comment>